<feature type="compositionally biased region" description="Basic and acidic residues" evidence="1">
    <location>
        <begin position="87"/>
        <end position="96"/>
    </location>
</feature>
<proteinExistence type="predicted"/>
<gene>
    <name evidence="2" type="ORF">FXF68_25685</name>
</gene>
<dbReference type="EMBL" id="VSRQ01000005">
    <property type="protein sequence ID" value="TYK47192.1"/>
    <property type="molecule type" value="Genomic_DNA"/>
</dbReference>
<organism evidence="2 3">
    <name type="scientific">Actinomadura decatromicini</name>
    <dbReference type="NCBI Taxonomy" id="2604572"/>
    <lineage>
        <taxon>Bacteria</taxon>
        <taxon>Bacillati</taxon>
        <taxon>Actinomycetota</taxon>
        <taxon>Actinomycetes</taxon>
        <taxon>Streptosporangiales</taxon>
        <taxon>Thermomonosporaceae</taxon>
        <taxon>Actinomadura</taxon>
    </lineage>
</organism>
<accession>A0A5D3FGU1</accession>
<sequence>MGSDVRRAEQVVGQLRERVAAEGLAVAFELPLYEHPCGVEVEFPNGDGFQLEVSARIERIRVMDPDDFALTVAELGDYVAARTRGRSSKDAREALFPRHSRLR</sequence>
<dbReference type="AlphaFoldDB" id="A0A5D3FGU1"/>
<protein>
    <submittedName>
        <fullName evidence="2">Uncharacterized protein</fullName>
    </submittedName>
</protein>
<evidence type="ECO:0000313" key="2">
    <source>
        <dbReference type="EMBL" id="TYK47192.1"/>
    </source>
</evidence>
<evidence type="ECO:0000313" key="3">
    <source>
        <dbReference type="Proteomes" id="UP000323505"/>
    </source>
</evidence>
<dbReference type="Proteomes" id="UP000323505">
    <property type="component" value="Unassembled WGS sequence"/>
</dbReference>
<keyword evidence="3" id="KW-1185">Reference proteome</keyword>
<dbReference type="RefSeq" id="WP_148763459.1">
    <property type="nucleotide sequence ID" value="NZ_VSRQ01000005.1"/>
</dbReference>
<comment type="caution">
    <text evidence="2">The sequence shown here is derived from an EMBL/GenBank/DDBJ whole genome shotgun (WGS) entry which is preliminary data.</text>
</comment>
<reference evidence="2 3" key="1">
    <citation type="submission" date="2019-08" db="EMBL/GenBank/DDBJ databases">
        <title>Actinomadura sp. nov. CYP1-5 isolated from mountain soil.</title>
        <authorList>
            <person name="Songsumanus A."/>
            <person name="Kuncharoen N."/>
            <person name="Kudo T."/>
            <person name="Yuki M."/>
            <person name="Igarashi Y."/>
            <person name="Tanasupawat S."/>
        </authorList>
    </citation>
    <scope>NUCLEOTIDE SEQUENCE [LARGE SCALE GENOMIC DNA]</scope>
    <source>
        <strain evidence="2 3">CYP1-5</strain>
    </source>
</reference>
<evidence type="ECO:0000256" key="1">
    <source>
        <dbReference type="SAM" id="MobiDB-lite"/>
    </source>
</evidence>
<feature type="region of interest" description="Disordered" evidence="1">
    <location>
        <begin position="84"/>
        <end position="103"/>
    </location>
</feature>
<name>A0A5D3FGU1_9ACTN</name>